<organism evidence="1">
    <name type="scientific">marine sediment metagenome</name>
    <dbReference type="NCBI Taxonomy" id="412755"/>
    <lineage>
        <taxon>unclassified sequences</taxon>
        <taxon>metagenomes</taxon>
        <taxon>ecological metagenomes</taxon>
    </lineage>
</organism>
<dbReference type="EMBL" id="BART01039644">
    <property type="protein sequence ID" value="GAH22184.1"/>
    <property type="molecule type" value="Genomic_DNA"/>
</dbReference>
<sequence>MLKPTSLKSPFTNIDLAYSLKKPLNLARKMSYCLRKMG</sequence>
<evidence type="ECO:0000313" key="1">
    <source>
        <dbReference type="EMBL" id="GAH22184.1"/>
    </source>
</evidence>
<accession>X1EYE3</accession>
<dbReference type="AlphaFoldDB" id="X1EYE3"/>
<proteinExistence type="predicted"/>
<reference evidence="1" key="1">
    <citation type="journal article" date="2014" name="Front. Microbiol.">
        <title>High frequency of phylogenetically diverse reductive dehalogenase-homologous genes in deep subseafloor sedimentary metagenomes.</title>
        <authorList>
            <person name="Kawai M."/>
            <person name="Futagami T."/>
            <person name="Toyoda A."/>
            <person name="Takaki Y."/>
            <person name="Nishi S."/>
            <person name="Hori S."/>
            <person name="Arai W."/>
            <person name="Tsubouchi T."/>
            <person name="Morono Y."/>
            <person name="Uchiyama I."/>
            <person name="Ito T."/>
            <person name="Fujiyama A."/>
            <person name="Inagaki F."/>
            <person name="Takami H."/>
        </authorList>
    </citation>
    <scope>NUCLEOTIDE SEQUENCE</scope>
    <source>
        <strain evidence="1">Expedition CK06-06</strain>
    </source>
</reference>
<protein>
    <submittedName>
        <fullName evidence="1">Uncharacterized protein</fullName>
    </submittedName>
</protein>
<gene>
    <name evidence="1" type="ORF">S01H4_65034</name>
</gene>
<name>X1EYE3_9ZZZZ</name>
<comment type="caution">
    <text evidence="1">The sequence shown here is derived from an EMBL/GenBank/DDBJ whole genome shotgun (WGS) entry which is preliminary data.</text>
</comment>
<feature type="non-terminal residue" evidence="1">
    <location>
        <position position="38"/>
    </location>
</feature>